<organism evidence="2 3">
    <name type="scientific">Candidatus Iainarchaeum sp</name>
    <dbReference type="NCBI Taxonomy" id="3101447"/>
    <lineage>
        <taxon>Archaea</taxon>
        <taxon>Candidatus Iainarchaeota</taxon>
        <taxon>Candidatus Iainarchaeia</taxon>
        <taxon>Candidatus Iainarchaeales</taxon>
        <taxon>Candidatus Iainarchaeaceae</taxon>
        <taxon>Candidatus Iainarchaeum</taxon>
    </lineage>
</organism>
<reference evidence="2 3" key="1">
    <citation type="submission" date="2018-06" db="EMBL/GenBank/DDBJ databases">
        <title>Extensive metabolic versatility and redundancy in microbially diverse, dynamic hydrothermal sediments.</title>
        <authorList>
            <person name="Dombrowski N."/>
            <person name="Teske A."/>
            <person name="Baker B.J."/>
        </authorList>
    </citation>
    <scope>NUCLEOTIDE SEQUENCE [LARGE SCALE GENOMIC DNA]</scope>
    <source>
        <strain evidence="2">B9_G13</strain>
    </source>
</reference>
<dbReference type="SUPFAM" id="SSF52540">
    <property type="entry name" value="P-loop containing nucleoside triphosphate hydrolases"/>
    <property type="match status" value="1"/>
</dbReference>
<accession>A0A497JFV4</accession>
<evidence type="ECO:0000313" key="2">
    <source>
        <dbReference type="EMBL" id="RLG69817.1"/>
    </source>
</evidence>
<dbReference type="Proteomes" id="UP000277633">
    <property type="component" value="Unassembled WGS sequence"/>
</dbReference>
<evidence type="ECO:0000259" key="1">
    <source>
        <dbReference type="Pfam" id="PF12307"/>
    </source>
</evidence>
<gene>
    <name evidence="2" type="ORF">DRO07_01595</name>
</gene>
<evidence type="ECO:0000313" key="3">
    <source>
        <dbReference type="Proteomes" id="UP000277633"/>
    </source>
</evidence>
<dbReference type="EMBL" id="QMWO01000044">
    <property type="protein sequence ID" value="RLG69817.1"/>
    <property type="molecule type" value="Genomic_DNA"/>
</dbReference>
<sequence length="765" mass="88862">MQETNKLIENLKWLRTLQPDFYVAKCNPQTNKPSRWQLLSSVPEKEWQELRFRQQLACELLLEIDGKNLQESEAIFSKHIKPALIKHKFGYLCFSTFSKSLHIHLFFKKEINNKLRKRLIEELFSNEVISKLDDSFWTKSRQMLALEYAPHYRSGKPKELIEKRKPIVNEIPAWLKAKSQTQTNGRVVDKTTAEILANPEATEQERVACVMNLYEYYGRAWSVEDIVQYLKKHARWSDFDEGITRKKVAKILEKYGHRSNPNRPTTQNKPNRDWKKQYVLNVLLNEEKKPPLRLGQGVTRIDGERTFFFGTTLYFDGKPISAIVTDKRNILLGGEINKFEDEIKSKAGAYIPFDERLIDSCGVWSNKSIRAWLEGRENTRELSEIINELVEIARKHIWLTDDSEYILLACYSAGTYCFTLFEQFPRLVFYGHSGAGKTTACRLLRYATFNPIWVSQATQSSLFRSVEATCGTLICDNFDSLSVEAKELLLHFFITGSSSDGVFRLAEPAKKKGRFTVKAFYVYSPLVLNSIIPLGAEAAENRSICIRMQQCDKALPKIAESKERLHTLGEELRLWTLKNWRLIEETRDNLNTDLFGRRGDVWIPLLTIAKVAGDSYYQALKNLAEKKIKESQAILSNQEERNKTILRLILEQFQESEKSTTIRLKDLADELAKNELGINPEDERDLRLLKAKHRYYFSIVKNFLMGLPQIYKPERISRPQGYESLLVYKQDLISIIRARGWKDLLNEFHLHDYASEFSEQGEQGE</sequence>
<dbReference type="InterPro" id="IPR022081">
    <property type="entry name" value="DUF3631"/>
</dbReference>
<proteinExistence type="predicted"/>
<feature type="domain" description="DUF3631" evidence="1">
    <location>
        <begin position="560"/>
        <end position="675"/>
    </location>
</feature>
<comment type="caution">
    <text evidence="2">The sequence shown here is derived from an EMBL/GenBank/DDBJ whole genome shotgun (WGS) entry which is preliminary data.</text>
</comment>
<dbReference type="AlphaFoldDB" id="A0A497JFV4"/>
<protein>
    <recommendedName>
        <fullName evidence="1">DUF3631 domain-containing protein</fullName>
    </recommendedName>
</protein>
<dbReference type="Pfam" id="PF12307">
    <property type="entry name" value="DUF3631"/>
    <property type="match status" value="1"/>
</dbReference>
<name>A0A497JFV4_9ARCH</name>
<dbReference type="InterPro" id="IPR027417">
    <property type="entry name" value="P-loop_NTPase"/>
</dbReference>